<evidence type="ECO:0000256" key="4">
    <source>
        <dbReference type="ARBA" id="ARBA00022692"/>
    </source>
</evidence>
<dbReference type="PANTHER" id="PTHR43829:SF9">
    <property type="entry name" value="AQUAPORIN-9"/>
    <property type="match status" value="1"/>
</dbReference>
<feature type="transmembrane region" description="Helical" evidence="8">
    <location>
        <begin position="181"/>
        <end position="202"/>
    </location>
</feature>
<feature type="transmembrane region" description="Helical" evidence="8">
    <location>
        <begin position="145"/>
        <end position="169"/>
    </location>
</feature>
<comment type="subcellular location">
    <subcellularLocation>
        <location evidence="1">Membrane</location>
        <topology evidence="1">Multi-pass membrane protein</topology>
    </subcellularLocation>
</comment>
<accession>A0A2K8KHY5</accession>
<keyword evidence="6 8" id="KW-0472">Membrane</keyword>
<evidence type="ECO:0000313" key="10">
    <source>
        <dbReference type="Proteomes" id="UP000231179"/>
    </source>
</evidence>
<dbReference type="SUPFAM" id="SSF81338">
    <property type="entry name" value="Aquaporin-like"/>
    <property type="match status" value="1"/>
</dbReference>
<dbReference type="AlphaFoldDB" id="A0A2K8KHY5"/>
<feature type="transmembrane region" description="Helical" evidence="8">
    <location>
        <begin position="40"/>
        <end position="62"/>
    </location>
</feature>
<sequence>MNIYLSQFLVEMFGTFILVLIGNGVVANIVLKNTKGQNSGWLTIVVGWGFAVGLGAMLAYLLGGKAHLNPAVTVAVVIKNQGVIISGANSFGMVAIYLAAQLVGAICAQVLLDLIYIKHIHQSLSEQQQASVLAMHATGPQNKKIWVNCLSEFLATIVLVATVLVVSYGRLAFTLWSLGPMVVGAAVIAIGLGLGGTTGFAINPIRDLAPRLVHQCLPMKGKGSSDWKYGWIPVVAPLCAGVVGGALALLF</sequence>
<evidence type="ECO:0000256" key="1">
    <source>
        <dbReference type="ARBA" id="ARBA00004141"/>
    </source>
</evidence>
<feature type="transmembrane region" description="Helical" evidence="8">
    <location>
        <begin position="94"/>
        <end position="117"/>
    </location>
</feature>
<dbReference type="EMBL" id="CP024870">
    <property type="protein sequence ID" value="ATX70852.1"/>
    <property type="molecule type" value="Genomic_DNA"/>
</dbReference>
<evidence type="ECO:0000256" key="3">
    <source>
        <dbReference type="ARBA" id="ARBA00022448"/>
    </source>
</evidence>
<dbReference type="PROSITE" id="PS00221">
    <property type="entry name" value="MIP"/>
    <property type="match status" value="1"/>
</dbReference>
<gene>
    <name evidence="9" type="primary">glpF</name>
    <name evidence="9" type="ORF">SCLAR_v1c05330</name>
</gene>
<dbReference type="RefSeq" id="WP_100254411.1">
    <property type="nucleotide sequence ID" value="NZ_CP024870.1"/>
</dbReference>
<feature type="transmembrane region" description="Helical" evidence="8">
    <location>
        <begin position="229"/>
        <end position="250"/>
    </location>
</feature>
<evidence type="ECO:0000256" key="8">
    <source>
        <dbReference type="SAM" id="Phobius"/>
    </source>
</evidence>
<organism evidence="9 10">
    <name type="scientific">Spiroplasma clarkii</name>
    <dbReference type="NCBI Taxonomy" id="2139"/>
    <lineage>
        <taxon>Bacteria</taxon>
        <taxon>Bacillati</taxon>
        <taxon>Mycoplasmatota</taxon>
        <taxon>Mollicutes</taxon>
        <taxon>Entomoplasmatales</taxon>
        <taxon>Spiroplasmataceae</taxon>
        <taxon>Spiroplasma</taxon>
    </lineage>
</organism>
<dbReference type="Pfam" id="PF00230">
    <property type="entry name" value="MIP"/>
    <property type="match status" value="1"/>
</dbReference>
<dbReference type="InterPro" id="IPR000425">
    <property type="entry name" value="MIP"/>
</dbReference>
<evidence type="ECO:0000256" key="7">
    <source>
        <dbReference type="RuleBase" id="RU000477"/>
    </source>
</evidence>
<feature type="transmembrane region" description="Helical" evidence="8">
    <location>
        <begin position="12"/>
        <end position="31"/>
    </location>
</feature>
<protein>
    <submittedName>
        <fullName evidence="9">Glycerol uptake facilitator protein</fullName>
    </submittedName>
</protein>
<dbReference type="PRINTS" id="PR00783">
    <property type="entry name" value="MINTRINSICP"/>
</dbReference>
<evidence type="ECO:0000256" key="5">
    <source>
        <dbReference type="ARBA" id="ARBA00022989"/>
    </source>
</evidence>
<keyword evidence="5 8" id="KW-1133">Transmembrane helix</keyword>
<dbReference type="InterPro" id="IPR022357">
    <property type="entry name" value="MIP_CS"/>
</dbReference>
<keyword evidence="4 7" id="KW-0812">Transmembrane</keyword>
<dbReference type="Gene3D" id="1.20.1080.10">
    <property type="entry name" value="Glycerol uptake facilitator protein"/>
    <property type="match status" value="1"/>
</dbReference>
<dbReference type="Proteomes" id="UP000231179">
    <property type="component" value="Chromosome"/>
</dbReference>
<evidence type="ECO:0000256" key="2">
    <source>
        <dbReference type="ARBA" id="ARBA00006175"/>
    </source>
</evidence>
<comment type="similarity">
    <text evidence="2 7">Belongs to the MIP/aquaporin (TC 1.A.8) family.</text>
</comment>
<dbReference type="InterPro" id="IPR050363">
    <property type="entry name" value="MIP/Aquaporin"/>
</dbReference>
<dbReference type="GO" id="GO:0005886">
    <property type="term" value="C:plasma membrane"/>
    <property type="evidence" value="ECO:0007669"/>
    <property type="project" value="TreeGrafter"/>
</dbReference>
<dbReference type="PANTHER" id="PTHR43829">
    <property type="entry name" value="AQUAPORIN OR AQUAGLYCEROPORIN RELATED"/>
    <property type="match status" value="1"/>
</dbReference>
<reference evidence="9 10" key="1">
    <citation type="submission" date="2017-11" db="EMBL/GenBank/DDBJ databases">
        <title>Complete genome sequence of Spiroplasma clarkii CN-5 (DSM 19994).</title>
        <authorList>
            <person name="Tsai Y.-M."/>
            <person name="Chang A."/>
            <person name="Lo W.-S."/>
            <person name="Kuo C.-H."/>
        </authorList>
    </citation>
    <scope>NUCLEOTIDE SEQUENCE [LARGE SCALE GENOMIC DNA]</scope>
    <source>
        <strain evidence="9 10">CN-5</strain>
    </source>
</reference>
<name>A0A2K8KHY5_9MOLU</name>
<evidence type="ECO:0000313" key="9">
    <source>
        <dbReference type="EMBL" id="ATX70852.1"/>
    </source>
</evidence>
<dbReference type="GO" id="GO:0015254">
    <property type="term" value="F:glycerol channel activity"/>
    <property type="evidence" value="ECO:0007669"/>
    <property type="project" value="TreeGrafter"/>
</dbReference>
<keyword evidence="3 7" id="KW-0813">Transport</keyword>
<keyword evidence="10" id="KW-1185">Reference proteome</keyword>
<evidence type="ECO:0000256" key="6">
    <source>
        <dbReference type="ARBA" id="ARBA00023136"/>
    </source>
</evidence>
<dbReference type="InterPro" id="IPR023271">
    <property type="entry name" value="Aquaporin-like"/>
</dbReference>
<proteinExistence type="inferred from homology"/>